<comment type="caution">
    <text evidence="3">The sequence shown here is derived from an EMBL/GenBank/DDBJ whole genome shotgun (WGS) entry which is preliminary data.</text>
</comment>
<dbReference type="GO" id="GO:0016831">
    <property type="term" value="F:carboxy-lyase activity"/>
    <property type="evidence" value="ECO:0007669"/>
    <property type="project" value="InterPro"/>
</dbReference>
<organism evidence="3 4">
    <name type="scientific">Bradyrhizobium cytisi</name>
    <dbReference type="NCBI Taxonomy" id="515489"/>
    <lineage>
        <taxon>Bacteria</taxon>
        <taxon>Pseudomonadati</taxon>
        <taxon>Pseudomonadota</taxon>
        <taxon>Alphaproteobacteria</taxon>
        <taxon>Hyphomicrobiales</taxon>
        <taxon>Nitrobacteraceae</taxon>
        <taxon>Bradyrhizobium</taxon>
    </lineage>
</organism>
<dbReference type="RefSeq" id="WP_148756310.1">
    <property type="nucleotide sequence ID" value="NZ_VSSR01000094.1"/>
</dbReference>
<reference evidence="3 4" key="1">
    <citation type="submission" date="2019-08" db="EMBL/GenBank/DDBJ databases">
        <title>Bradyrhizobium hipponensis sp. nov., a rhizobium isolated from a Lupinus angustifolius root nodule in Tunisia.</title>
        <authorList>
            <person name="Off K."/>
            <person name="Rejili M."/>
            <person name="Mars M."/>
            <person name="Brachmann A."/>
            <person name="Marin M."/>
        </authorList>
    </citation>
    <scope>NUCLEOTIDE SEQUENCE [LARGE SCALE GENOMIC DNA]</scope>
    <source>
        <strain evidence="3 4">CTAW11</strain>
    </source>
</reference>
<dbReference type="InterPro" id="IPR032465">
    <property type="entry name" value="ACMSD"/>
</dbReference>
<dbReference type="Pfam" id="PF04909">
    <property type="entry name" value="Amidohydro_2"/>
    <property type="match status" value="1"/>
</dbReference>
<dbReference type="GO" id="GO:0019748">
    <property type="term" value="P:secondary metabolic process"/>
    <property type="evidence" value="ECO:0007669"/>
    <property type="project" value="TreeGrafter"/>
</dbReference>
<dbReference type="InterPro" id="IPR006680">
    <property type="entry name" value="Amidohydro-rel"/>
</dbReference>
<dbReference type="InterPro" id="IPR032466">
    <property type="entry name" value="Metal_Hydrolase"/>
</dbReference>
<dbReference type="GO" id="GO:0005737">
    <property type="term" value="C:cytoplasm"/>
    <property type="evidence" value="ECO:0007669"/>
    <property type="project" value="TreeGrafter"/>
</dbReference>
<name>A0A5S4VVH3_9BRAD</name>
<evidence type="ECO:0000256" key="1">
    <source>
        <dbReference type="ARBA" id="ARBA00023239"/>
    </source>
</evidence>
<evidence type="ECO:0000313" key="3">
    <source>
        <dbReference type="EMBL" id="TYL71895.1"/>
    </source>
</evidence>
<dbReference type="EMBL" id="VSSR01000094">
    <property type="protein sequence ID" value="TYL71895.1"/>
    <property type="molecule type" value="Genomic_DNA"/>
</dbReference>
<protein>
    <submittedName>
        <fullName evidence="3">Amidohydrolase</fullName>
    </submittedName>
</protein>
<dbReference type="OrthoDB" id="9799024at2"/>
<accession>A0A5S4VVH3</accession>
<proteinExistence type="predicted"/>
<dbReference type="PANTHER" id="PTHR21240:SF28">
    <property type="entry name" value="ISO-OROTATE DECARBOXYLASE (EUROFUNG)"/>
    <property type="match status" value="1"/>
</dbReference>
<gene>
    <name evidence="3" type="ORF">FXB38_39520</name>
</gene>
<dbReference type="GO" id="GO:0016787">
    <property type="term" value="F:hydrolase activity"/>
    <property type="evidence" value="ECO:0007669"/>
    <property type="project" value="UniProtKB-KW"/>
</dbReference>
<keyword evidence="4" id="KW-1185">Reference proteome</keyword>
<sequence>MSSNSPSGKASDKRDAGIVDCDLHPSYGSFSEIDEFLPQRWREHHATIGVRLSRGLSKAGNYPRMSRGGVRMDAWLPDGGFPGSDLDFMRKQHLDPLNVRYGMLLPLLVEFFSERNIEFGAALANAMNEWLLAKWCDREPRLKAAIQIHIEHEKAAIAEIERRAGDRRFVQVQIRLRGIEPLGRRRYWPVLEACAANGLPVVVHISGTSGHPSTGGGWPSYYFEEHPAYVHATQALTTSLVCEGVFEQIPNLKVVLVEGGFAWLPSLCWRLDKAWKRLRSEVPFLRRSPSEYVRQNIWITTQPAEEPERPADLLSTMEWIGPNRIMFSTDYPHWDQDDPRYAFKAAIPEDWKRMIFRENASALYGLDIR</sequence>
<dbReference type="SUPFAM" id="SSF51556">
    <property type="entry name" value="Metallo-dependent hydrolases"/>
    <property type="match status" value="1"/>
</dbReference>
<feature type="domain" description="Amidohydrolase-related" evidence="2">
    <location>
        <begin position="19"/>
        <end position="366"/>
    </location>
</feature>
<evidence type="ECO:0000259" key="2">
    <source>
        <dbReference type="Pfam" id="PF04909"/>
    </source>
</evidence>
<dbReference type="Proteomes" id="UP000324853">
    <property type="component" value="Unassembled WGS sequence"/>
</dbReference>
<keyword evidence="1" id="KW-0456">Lyase</keyword>
<keyword evidence="3" id="KW-0378">Hydrolase</keyword>
<dbReference type="Gene3D" id="3.20.20.140">
    <property type="entry name" value="Metal-dependent hydrolases"/>
    <property type="match status" value="1"/>
</dbReference>
<dbReference type="PANTHER" id="PTHR21240">
    <property type="entry name" value="2-AMINO-3-CARBOXYLMUCONATE-6-SEMIALDEHYDE DECARBOXYLASE"/>
    <property type="match status" value="1"/>
</dbReference>
<evidence type="ECO:0000313" key="4">
    <source>
        <dbReference type="Proteomes" id="UP000324853"/>
    </source>
</evidence>
<dbReference type="AlphaFoldDB" id="A0A5S4VVH3"/>